<evidence type="ECO:0000313" key="3">
    <source>
        <dbReference type="Proteomes" id="UP000028492"/>
    </source>
</evidence>
<dbReference type="Proteomes" id="UP000028492">
    <property type="component" value="Chromosome"/>
</dbReference>
<accession>A0A075V3M2</accession>
<dbReference type="KEGG" id="aja:AJAP_23000"/>
<dbReference type="STRING" id="208439.AJAP_23000"/>
<dbReference type="EMBL" id="CP008953">
    <property type="protein sequence ID" value="AIG77455.1"/>
    <property type="molecule type" value="Genomic_DNA"/>
</dbReference>
<organism evidence="2 3">
    <name type="scientific">Amycolatopsis japonica</name>
    <dbReference type="NCBI Taxonomy" id="208439"/>
    <lineage>
        <taxon>Bacteria</taxon>
        <taxon>Bacillati</taxon>
        <taxon>Actinomycetota</taxon>
        <taxon>Actinomycetes</taxon>
        <taxon>Pseudonocardiales</taxon>
        <taxon>Pseudonocardiaceae</taxon>
        <taxon>Amycolatopsis</taxon>
        <taxon>Amycolatopsis japonica group</taxon>
    </lineage>
</organism>
<dbReference type="AlphaFoldDB" id="A0A075V3M2"/>
<feature type="compositionally biased region" description="Pro residues" evidence="1">
    <location>
        <begin position="76"/>
        <end position="85"/>
    </location>
</feature>
<keyword evidence="3" id="KW-1185">Reference proteome</keyword>
<gene>
    <name evidence="2" type="ORF">AJAP_23000</name>
</gene>
<reference evidence="2 3" key="1">
    <citation type="journal article" date="2014" name="J. Biotechnol.">
        <title>Complete genome sequence of the actinobacterium Amycolatopsis japonica MG417-CF17(T) (=DSM 44213T) producing (S,S)-N,N'-ethylenediaminedisuccinic acid.</title>
        <authorList>
            <person name="Stegmann E."/>
            <person name="Albersmeier A."/>
            <person name="Spohn M."/>
            <person name="Gert H."/>
            <person name="Weber T."/>
            <person name="Wohlleben W."/>
            <person name="Kalinowski J."/>
            <person name="Ruckert C."/>
        </authorList>
    </citation>
    <scope>NUCLEOTIDE SEQUENCE [LARGE SCALE GENOMIC DNA]</scope>
    <source>
        <strain evidence="3">MG417-CF17 (DSM 44213)</strain>
    </source>
</reference>
<evidence type="ECO:0000313" key="2">
    <source>
        <dbReference type="EMBL" id="AIG77455.1"/>
    </source>
</evidence>
<sequence length="138" mass="15099">MPETFTAKPVVQRQDAEAFQQPTTMPPPARPAETRSVQRTVPSEPVADVKSLVLNLPPAVVPRQPEPPVVQRDPETPPPPEPVAAPVPATAQAAPAAPAAQPETEELVKKLFDPLLRRLKTELRLDRERRGALTDRPH</sequence>
<feature type="region of interest" description="Disordered" evidence="1">
    <location>
        <begin position="1"/>
        <end position="104"/>
    </location>
</feature>
<name>A0A075V3M2_9PSEU</name>
<dbReference type="eggNOG" id="ENOG5033DZR">
    <property type="taxonomic scope" value="Bacteria"/>
</dbReference>
<proteinExistence type="predicted"/>
<evidence type="ECO:0000256" key="1">
    <source>
        <dbReference type="SAM" id="MobiDB-lite"/>
    </source>
</evidence>
<feature type="compositionally biased region" description="Low complexity" evidence="1">
    <location>
        <begin position="86"/>
        <end position="102"/>
    </location>
</feature>
<protein>
    <submittedName>
        <fullName evidence="2">Uncharacterized protein</fullName>
    </submittedName>
</protein>
<dbReference type="HOGENOM" id="CLU_153658_0_0_11"/>